<dbReference type="OrthoDB" id="250175at2759"/>
<dbReference type="InterPro" id="IPR014719">
    <property type="entry name" value="Ribosomal_bL12_C/ClpS-like"/>
</dbReference>
<dbReference type="GO" id="GO:0003729">
    <property type="term" value="F:mRNA binding"/>
    <property type="evidence" value="ECO:0007669"/>
    <property type="project" value="TreeGrafter"/>
</dbReference>
<evidence type="ECO:0000256" key="2">
    <source>
        <dbReference type="ARBA" id="ARBA00022980"/>
    </source>
</evidence>
<reference evidence="6" key="2">
    <citation type="submission" date="2017-10" db="EMBL/GenBank/DDBJ databases">
        <title>Ladona fulva Genome sequencing and assembly.</title>
        <authorList>
            <person name="Murali S."/>
            <person name="Richards S."/>
            <person name="Bandaranaike D."/>
            <person name="Bellair M."/>
            <person name="Blankenburg K."/>
            <person name="Chao H."/>
            <person name="Dinh H."/>
            <person name="Doddapaneni H."/>
            <person name="Dugan-Rocha S."/>
            <person name="Elkadiri S."/>
            <person name="Gnanaolivu R."/>
            <person name="Hernandez B."/>
            <person name="Skinner E."/>
            <person name="Javaid M."/>
            <person name="Lee S."/>
            <person name="Li M."/>
            <person name="Ming W."/>
            <person name="Munidasa M."/>
            <person name="Muniz J."/>
            <person name="Nguyen L."/>
            <person name="Hughes D."/>
            <person name="Osuji N."/>
            <person name="Pu L.-L."/>
            <person name="Puazo M."/>
            <person name="Qu C."/>
            <person name="Quiroz J."/>
            <person name="Raj R."/>
            <person name="Weissenberger G."/>
            <person name="Xin Y."/>
            <person name="Zou X."/>
            <person name="Han Y."/>
            <person name="Worley K."/>
            <person name="Muzny D."/>
            <person name="Gibbs R."/>
        </authorList>
    </citation>
    <scope>NUCLEOTIDE SEQUENCE</scope>
    <source>
        <strain evidence="6">Sampled in the wild</strain>
    </source>
</reference>
<dbReference type="EMBL" id="KZ308157">
    <property type="protein sequence ID" value="KAG8223310.1"/>
    <property type="molecule type" value="Genomic_DNA"/>
</dbReference>
<comment type="caution">
    <text evidence="6">The sequence shown here is derived from an EMBL/GenBank/DDBJ whole genome shotgun (WGS) entry which is preliminary data.</text>
</comment>
<dbReference type="Pfam" id="PF16320">
    <property type="entry name" value="Ribosomal_L12_N"/>
    <property type="match status" value="1"/>
</dbReference>
<dbReference type="Gene3D" id="3.30.1390.10">
    <property type="match status" value="1"/>
</dbReference>
<organism evidence="6 7">
    <name type="scientific">Ladona fulva</name>
    <name type="common">Scarce chaser dragonfly</name>
    <name type="synonym">Libellula fulva</name>
    <dbReference type="NCBI Taxonomy" id="123851"/>
    <lineage>
        <taxon>Eukaryota</taxon>
        <taxon>Metazoa</taxon>
        <taxon>Ecdysozoa</taxon>
        <taxon>Arthropoda</taxon>
        <taxon>Hexapoda</taxon>
        <taxon>Insecta</taxon>
        <taxon>Pterygota</taxon>
        <taxon>Palaeoptera</taxon>
        <taxon>Odonata</taxon>
        <taxon>Epiprocta</taxon>
        <taxon>Anisoptera</taxon>
        <taxon>Libelluloidea</taxon>
        <taxon>Libellulidae</taxon>
        <taxon>Ladona</taxon>
    </lineage>
</organism>
<evidence type="ECO:0000313" key="6">
    <source>
        <dbReference type="EMBL" id="KAG8223310.1"/>
    </source>
</evidence>
<proteinExistence type="inferred from homology"/>
<feature type="domain" description="Large ribosomal subunit protein bL12 oligomerization" evidence="5">
    <location>
        <begin position="48"/>
        <end position="93"/>
    </location>
</feature>
<accession>A0A8K0NSR5</accession>
<dbReference type="InterPro" id="IPR008932">
    <property type="entry name" value="Ribosomal_bL12_oligo"/>
</dbReference>
<keyword evidence="7" id="KW-1185">Reference proteome</keyword>
<dbReference type="GO" id="GO:0003735">
    <property type="term" value="F:structural constituent of ribosome"/>
    <property type="evidence" value="ECO:0007669"/>
    <property type="project" value="InterPro"/>
</dbReference>
<dbReference type="FunFam" id="3.30.1390.10:FF:000001">
    <property type="entry name" value="50S ribosomal protein L7/L12"/>
    <property type="match status" value="1"/>
</dbReference>
<sequence length="178" mass="19619">MRLNPTLIRHLTQIGKSRINIMCNIGRYSSQALNIPKPEGESRGNSPKLERIVGEISNLTLIEVSELNVLLKKTLNLPDAPMMAAGFQVAAAALKEEDLEQEPKKVQTSFTLKLLKFDDSKKVALIKEVKNLLEGMNLVQAKKFVESAPTVVKADIPKDEAEKLQEALTKAGAVCEIQ</sequence>
<evidence type="ECO:0000313" key="7">
    <source>
        <dbReference type="Proteomes" id="UP000792457"/>
    </source>
</evidence>
<dbReference type="InterPro" id="IPR036235">
    <property type="entry name" value="Ribosomal_bL12_oligo_N_sf"/>
</dbReference>
<dbReference type="Gene3D" id="1.20.5.710">
    <property type="entry name" value="Single helix bin"/>
    <property type="match status" value="1"/>
</dbReference>
<keyword evidence="3" id="KW-0687">Ribonucleoprotein</keyword>
<dbReference type="Proteomes" id="UP000792457">
    <property type="component" value="Unassembled WGS sequence"/>
</dbReference>
<keyword evidence="2" id="KW-0689">Ribosomal protein</keyword>
<evidence type="ECO:0000259" key="5">
    <source>
        <dbReference type="Pfam" id="PF16320"/>
    </source>
</evidence>
<name>A0A8K0NSR5_LADFU</name>
<reference evidence="6" key="1">
    <citation type="submission" date="2013-04" db="EMBL/GenBank/DDBJ databases">
        <authorList>
            <person name="Qu J."/>
            <person name="Murali S.C."/>
            <person name="Bandaranaike D."/>
            <person name="Bellair M."/>
            <person name="Blankenburg K."/>
            <person name="Chao H."/>
            <person name="Dinh H."/>
            <person name="Doddapaneni H."/>
            <person name="Downs B."/>
            <person name="Dugan-Rocha S."/>
            <person name="Elkadiri S."/>
            <person name="Gnanaolivu R.D."/>
            <person name="Hernandez B."/>
            <person name="Javaid M."/>
            <person name="Jayaseelan J.C."/>
            <person name="Lee S."/>
            <person name="Li M."/>
            <person name="Ming W."/>
            <person name="Munidasa M."/>
            <person name="Muniz J."/>
            <person name="Nguyen L."/>
            <person name="Ongeri F."/>
            <person name="Osuji N."/>
            <person name="Pu L.-L."/>
            <person name="Puazo M."/>
            <person name="Qu C."/>
            <person name="Quiroz J."/>
            <person name="Raj R."/>
            <person name="Weissenberger G."/>
            <person name="Xin Y."/>
            <person name="Zou X."/>
            <person name="Han Y."/>
            <person name="Richards S."/>
            <person name="Worley K."/>
            <person name="Muzny D."/>
            <person name="Gibbs R."/>
        </authorList>
    </citation>
    <scope>NUCLEOTIDE SEQUENCE</scope>
    <source>
        <strain evidence="6">Sampled in the wild</strain>
    </source>
</reference>
<dbReference type="GO" id="GO:0006412">
    <property type="term" value="P:translation"/>
    <property type="evidence" value="ECO:0007669"/>
    <property type="project" value="InterPro"/>
</dbReference>
<evidence type="ECO:0008006" key="8">
    <source>
        <dbReference type="Google" id="ProtNLM"/>
    </source>
</evidence>
<dbReference type="InterPro" id="IPR000206">
    <property type="entry name" value="Ribosomal_bL12"/>
</dbReference>
<evidence type="ECO:0000256" key="3">
    <source>
        <dbReference type="ARBA" id="ARBA00023274"/>
    </source>
</evidence>
<dbReference type="InterPro" id="IPR013823">
    <property type="entry name" value="Ribosomal_bL12_C"/>
</dbReference>
<feature type="domain" description="Large ribosomal subunit protein bL12 C-terminal" evidence="4">
    <location>
        <begin position="110"/>
        <end position="178"/>
    </location>
</feature>
<gene>
    <name evidence="6" type="ORF">J437_LFUL001184</name>
</gene>
<comment type="similarity">
    <text evidence="1">Belongs to the bacterial ribosomal protein bL12 family.</text>
</comment>
<dbReference type="GO" id="GO:0005762">
    <property type="term" value="C:mitochondrial large ribosomal subunit"/>
    <property type="evidence" value="ECO:0007669"/>
    <property type="project" value="TreeGrafter"/>
</dbReference>
<dbReference type="PANTHER" id="PTHR45987">
    <property type="entry name" value="39S RIBOSOMAL PROTEIN L12"/>
    <property type="match status" value="1"/>
</dbReference>
<dbReference type="SUPFAM" id="SSF48300">
    <property type="entry name" value="Ribosomal protein L7/12, oligomerisation (N-terminal) domain"/>
    <property type="match status" value="1"/>
</dbReference>
<dbReference type="SUPFAM" id="SSF54736">
    <property type="entry name" value="ClpS-like"/>
    <property type="match status" value="1"/>
</dbReference>
<protein>
    <recommendedName>
        <fullName evidence="8">39S ribosomal protein L12, mitochondrial</fullName>
    </recommendedName>
</protein>
<dbReference type="PANTHER" id="PTHR45987:SF4">
    <property type="entry name" value="LARGE RIBOSOMAL SUBUNIT PROTEIN BL12M"/>
    <property type="match status" value="1"/>
</dbReference>
<evidence type="ECO:0000256" key="1">
    <source>
        <dbReference type="ARBA" id="ARBA00007197"/>
    </source>
</evidence>
<dbReference type="Pfam" id="PF00542">
    <property type="entry name" value="Ribosomal_L12"/>
    <property type="match status" value="1"/>
</dbReference>
<dbReference type="AlphaFoldDB" id="A0A8K0NSR5"/>
<evidence type="ECO:0000259" key="4">
    <source>
        <dbReference type="Pfam" id="PF00542"/>
    </source>
</evidence>